<dbReference type="AlphaFoldDB" id="A0A5J4QGL1"/>
<comment type="caution">
    <text evidence="1">The sequence shown here is derived from an EMBL/GenBank/DDBJ whole genome shotgun (WGS) entry which is preliminary data.</text>
</comment>
<organism evidence="1">
    <name type="scientific">termite gut metagenome</name>
    <dbReference type="NCBI Taxonomy" id="433724"/>
    <lineage>
        <taxon>unclassified sequences</taxon>
        <taxon>metagenomes</taxon>
        <taxon>organismal metagenomes</taxon>
    </lineage>
</organism>
<protein>
    <submittedName>
        <fullName evidence="1">Uncharacterized protein</fullName>
    </submittedName>
</protein>
<accession>A0A5J4QGL1</accession>
<reference evidence="1" key="1">
    <citation type="submission" date="2019-03" db="EMBL/GenBank/DDBJ databases">
        <title>Single cell metagenomics reveals metabolic interactions within the superorganism composed of flagellate Streblomastix strix and complex community of Bacteroidetes bacteria on its surface.</title>
        <authorList>
            <person name="Treitli S.C."/>
            <person name="Kolisko M."/>
            <person name="Husnik F."/>
            <person name="Keeling P."/>
            <person name="Hampl V."/>
        </authorList>
    </citation>
    <scope>NUCLEOTIDE SEQUENCE</scope>
    <source>
        <strain evidence="1">STM</strain>
    </source>
</reference>
<sequence length="35" mass="3901">LGIDWRSRQLNVSFIDCYSSGLLCVLQDTGEIGIE</sequence>
<evidence type="ECO:0000313" key="1">
    <source>
        <dbReference type="EMBL" id="KAA6321096.1"/>
    </source>
</evidence>
<feature type="non-terminal residue" evidence="1">
    <location>
        <position position="1"/>
    </location>
</feature>
<name>A0A5J4QGL1_9ZZZZ</name>
<proteinExistence type="predicted"/>
<dbReference type="EMBL" id="SNRY01003406">
    <property type="protein sequence ID" value="KAA6321096.1"/>
    <property type="molecule type" value="Genomic_DNA"/>
</dbReference>
<gene>
    <name evidence="1" type="ORF">EZS27_029210</name>
</gene>